<dbReference type="AlphaFoldDB" id="A8PLH8"/>
<evidence type="ECO:0000313" key="2">
    <source>
        <dbReference type="Proteomes" id="UP000054075"/>
    </source>
</evidence>
<sequence length="44" mass="5081">MKLKIDYTIHVSGSANRFPIDTFISRDNLIYLPCARLPSREQEA</sequence>
<organism evidence="1 2">
    <name type="scientific">Rickettsiella grylli</name>
    <dbReference type="NCBI Taxonomy" id="59196"/>
    <lineage>
        <taxon>Bacteria</taxon>
        <taxon>Pseudomonadati</taxon>
        <taxon>Pseudomonadota</taxon>
        <taxon>Gammaproteobacteria</taxon>
        <taxon>Legionellales</taxon>
        <taxon>Coxiellaceae</taxon>
        <taxon>Rickettsiella</taxon>
    </lineage>
</organism>
<protein>
    <submittedName>
        <fullName evidence="1">Uncharacterized protein</fullName>
    </submittedName>
</protein>
<reference evidence="1" key="1">
    <citation type="submission" date="2006-04" db="EMBL/GenBank/DDBJ databases">
        <authorList>
            <person name="Seshadri R."/>
            <person name="Federici B.A."/>
        </authorList>
    </citation>
    <scope>NUCLEOTIDE SEQUENCE [LARGE SCALE GENOMIC DNA]</scope>
</reference>
<dbReference type="EMBL" id="AAQJ02000001">
    <property type="protein sequence ID" value="EDP45896.1"/>
    <property type="molecule type" value="Genomic_DNA"/>
</dbReference>
<dbReference type="Proteomes" id="UP000054075">
    <property type="component" value="Unassembled WGS sequence"/>
</dbReference>
<gene>
    <name evidence="1" type="ORF">RICGR_0432</name>
</gene>
<dbReference type="STRING" id="59196.RICGR_0432"/>
<proteinExistence type="predicted"/>
<name>A8PLH8_9COXI</name>
<evidence type="ECO:0000313" key="1">
    <source>
        <dbReference type="EMBL" id="EDP45896.1"/>
    </source>
</evidence>
<reference evidence="1" key="2">
    <citation type="submission" date="2007-10" db="EMBL/GenBank/DDBJ databases">
        <authorList>
            <person name="Myers G.S."/>
        </authorList>
    </citation>
    <scope>NUCLEOTIDE SEQUENCE [LARGE SCALE GENOMIC DNA]</scope>
</reference>
<accession>A8PLH8</accession>
<comment type="caution">
    <text evidence="1">The sequence shown here is derived from an EMBL/GenBank/DDBJ whole genome shotgun (WGS) entry which is preliminary data.</text>
</comment>
<keyword evidence="2" id="KW-1185">Reference proteome</keyword>